<name>A0A078L075_9GAMM</name>
<dbReference type="OrthoDB" id="5653092at2"/>
<protein>
    <recommendedName>
        <fullName evidence="3">LidA long coiled-coil domain-containing protein</fullName>
    </recommendedName>
</protein>
<feature type="coiled-coil region" evidence="1">
    <location>
        <begin position="201"/>
        <end position="228"/>
    </location>
</feature>
<evidence type="ECO:0000256" key="1">
    <source>
        <dbReference type="SAM" id="Coils"/>
    </source>
</evidence>
<gene>
    <name evidence="4" type="ORF">BN59_02984</name>
</gene>
<feature type="compositionally biased region" description="Polar residues" evidence="2">
    <location>
        <begin position="12"/>
        <end position="30"/>
    </location>
</feature>
<feature type="region of interest" description="Disordered" evidence="2">
    <location>
        <begin position="1"/>
        <end position="30"/>
    </location>
</feature>
<organism evidence="4 5">
    <name type="scientific">Legionella massiliensis</name>
    <dbReference type="NCBI Taxonomy" id="1034943"/>
    <lineage>
        <taxon>Bacteria</taxon>
        <taxon>Pseudomonadati</taxon>
        <taxon>Pseudomonadota</taxon>
        <taxon>Gammaproteobacteria</taxon>
        <taxon>Legionellales</taxon>
        <taxon>Legionellaceae</taxon>
        <taxon>Legionella</taxon>
    </lineage>
</organism>
<keyword evidence="5" id="KW-1185">Reference proteome</keyword>
<feature type="region of interest" description="Disordered" evidence="2">
    <location>
        <begin position="557"/>
        <end position="599"/>
    </location>
</feature>
<dbReference type="EMBL" id="CCSB01000003">
    <property type="protein sequence ID" value="CDZ78672.1"/>
    <property type="molecule type" value="Genomic_DNA"/>
</dbReference>
<sequence length="599" mass="66248">MTKKSFSGLMSPMNQRTKQSAAEQAKTGSTGMQKDIQLLHDRNHPNALTLSVQGKPAPVVVKNDADLAQLIQPYQRGKTTPAAAAAANAKEMGLTGHIARLNSPIGKAQQAIQREQLAIIADLKEQAALAQYRKEVLKQLFLLNVRRMKIAERRAKTRETIAANERQDQKSLARAKEVAAQSHTSAPISAMSDEALRRYLLSSYDQAIQDLQNEIDDSLDEAEKLGEEITAHLAAGEEIQERFGLLATNLDNLDAHSQSLESLPHQERVHATQNGLLDIQAKMAQLTTNILQLANQGQDHEASQLMNHLDGLHIEAEGMQTMLDHAHSKCHYFTEEGHSTDAYHKAAFIAPKDQHIHRDKATGQLLLLEKGQKPEDMSAEEKAAAHAKFEQFKPGFCNARGKVKQYHDTEMRDYENTQKDLVERSEKMQQHILQLTDERNKLMALRATAMTGLDVARTDLSNTTEPMPTPGSAPTPQPGQTMVNPQPSPPPSDRHMLQLMRINPTQEAIDRYKNSKTLPNGEPDRLAQEAITNTIKPGQPIPITVIHNLLTTLARLPQPSTAPNPLSTTLSPLAKKPKQDEEPSPSTAPSPFSTTPYPR</sequence>
<evidence type="ECO:0000256" key="2">
    <source>
        <dbReference type="SAM" id="MobiDB-lite"/>
    </source>
</evidence>
<dbReference type="STRING" id="1034943.BN59_02984"/>
<proteinExistence type="predicted"/>
<feature type="compositionally biased region" description="Polar residues" evidence="2">
    <location>
        <begin position="558"/>
        <end position="571"/>
    </location>
</feature>
<dbReference type="Pfam" id="PF18641">
    <property type="entry name" value="LidA_Long_CC"/>
    <property type="match status" value="1"/>
</dbReference>
<feature type="region of interest" description="Disordered" evidence="2">
    <location>
        <begin position="459"/>
        <end position="495"/>
    </location>
</feature>
<evidence type="ECO:0000259" key="3">
    <source>
        <dbReference type="Pfam" id="PF18641"/>
    </source>
</evidence>
<evidence type="ECO:0000313" key="4">
    <source>
        <dbReference type="EMBL" id="CDZ78672.1"/>
    </source>
</evidence>
<dbReference type="Proteomes" id="UP000044071">
    <property type="component" value="Unassembled WGS sequence"/>
</dbReference>
<dbReference type="RefSeq" id="WP_044011789.1">
    <property type="nucleotide sequence ID" value="NZ_CCVW01000003.1"/>
</dbReference>
<dbReference type="Gene3D" id="6.10.140.2010">
    <property type="match status" value="1"/>
</dbReference>
<feature type="compositionally biased region" description="Low complexity" evidence="2">
    <location>
        <begin position="584"/>
        <end position="599"/>
    </location>
</feature>
<evidence type="ECO:0000313" key="5">
    <source>
        <dbReference type="Proteomes" id="UP000044071"/>
    </source>
</evidence>
<feature type="domain" description="LidA long coiled-coil" evidence="3">
    <location>
        <begin position="267"/>
        <end position="441"/>
    </location>
</feature>
<accession>A0A078L075</accession>
<keyword evidence="1" id="KW-0175">Coiled coil</keyword>
<feature type="compositionally biased region" description="Pro residues" evidence="2">
    <location>
        <begin position="467"/>
        <end position="477"/>
    </location>
</feature>
<dbReference type="eggNOG" id="COG1196">
    <property type="taxonomic scope" value="Bacteria"/>
</dbReference>
<dbReference type="AlphaFoldDB" id="A0A078L075"/>
<dbReference type="InterPro" id="IPR041463">
    <property type="entry name" value="LidA_long_CC"/>
</dbReference>
<reference evidence="4 5" key="1">
    <citation type="submission" date="2014-06" db="EMBL/GenBank/DDBJ databases">
        <authorList>
            <person name="Urmite Genomes Urmite Genomes"/>
        </authorList>
    </citation>
    <scope>NUCLEOTIDE SEQUENCE [LARGE SCALE GENOMIC DNA]</scope>
</reference>